<name>A0A560J1L0_9BRAD</name>
<dbReference type="PANTHER" id="PTHR10357:SF219">
    <property type="entry name" value="MALTOSE ALPHA-D-GLUCOSYLTRANSFERASE"/>
    <property type="match status" value="1"/>
</dbReference>
<dbReference type="SMART" id="SM00642">
    <property type="entry name" value="Aamy"/>
    <property type="match status" value="1"/>
</dbReference>
<feature type="domain" description="Glycosyl hydrolase family 13 catalytic" evidence="1">
    <location>
        <begin position="74"/>
        <end position="475"/>
    </location>
</feature>
<dbReference type="Gene3D" id="3.20.20.80">
    <property type="entry name" value="Glycosidases"/>
    <property type="match status" value="1"/>
</dbReference>
<dbReference type="CDD" id="cd11334">
    <property type="entry name" value="AmyAc_TreS"/>
    <property type="match status" value="1"/>
</dbReference>
<dbReference type="PANTHER" id="PTHR10357">
    <property type="entry name" value="ALPHA-AMYLASE FAMILY MEMBER"/>
    <property type="match status" value="1"/>
</dbReference>
<dbReference type="SUPFAM" id="SSF51445">
    <property type="entry name" value="(Trans)glycosidases"/>
    <property type="match status" value="1"/>
</dbReference>
<dbReference type="SUPFAM" id="SSF51011">
    <property type="entry name" value="Glycosyl hydrolase domain"/>
    <property type="match status" value="1"/>
</dbReference>
<reference evidence="2 3" key="1">
    <citation type="submission" date="2019-06" db="EMBL/GenBank/DDBJ databases">
        <title>Genomic Encyclopedia of Type Strains, Phase IV (KMG-V): Genome sequencing to study the core and pangenomes of soil and plant-associated prokaryotes.</title>
        <authorList>
            <person name="Whitman W."/>
        </authorList>
    </citation>
    <scope>NUCLEOTIDE SEQUENCE [LARGE SCALE GENOMIC DNA]</scope>
    <source>
        <strain evidence="2 3">BR 10556</strain>
    </source>
</reference>
<keyword evidence="2" id="KW-0808">Transferase</keyword>
<organism evidence="2 3">
    <name type="scientific">Bradyrhizobium sacchari</name>
    <dbReference type="NCBI Taxonomy" id="1399419"/>
    <lineage>
        <taxon>Bacteria</taxon>
        <taxon>Pseudomonadati</taxon>
        <taxon>Pseudomonadota</taxon>
        <taxon>Alphaproteobacteria</taxon>
        <taxon>Hyphomicrobiales</taxon>
        <taxon>Nitrobacteraceae</taxon>
        <taxon>Bradyrhizobium</taxon>
    </lineage>
</organism>
<evidence type="ECO:0000313" key="3">
    <source>
        <dbReference type="Proteomes" id="UP000315914"/>
    </source>
</evidence>
<dbReference type="AlphaFoldDB" id="A0A560J1L0"/>
<keyword evidence="3" id="KW-1185">Reference proteome</keyword>
<dbReference type="GO" id="GO:0016740">
    <property type="term" value="F:transferase activity"/>
    <property type="evidence" value="ECO:0007669"/>
    <property type="project" value="UniProtKB-KW"/>
</dbReference>
<evidence type="ECO:0000313" key="2">
    <source>
        <dbReference type="EMBL" id="TWB81446.1"/>
    </source>
</evidence>
<sequence>MWSEGGNSESSPNSILWLGPGLAPSSAPPGRQQCEAREPPLPHALITQPPYLGGTNGRARMIDDLWYKNGVIYCLSVGSYMDADGDGVGDFKGLLRRLDYLHGLGITTIWLMPFQTSPGRDDGYDVADYYSVDSRYGTLGDFVEFAHGCKQRGIRIIIDLVVNHTSDQHHWFKEARRDKNSPYRDWYVWSDKKPAGANKGMVFPGVQKSTWTRDKEAGAYYFHRFYDFQPDLNTSNPHVQAEILKIMGFWIQLGVSGFRMDAVPFIIATKGAEVKKPVEQYDMLRAFREFLQWRQGDAIILAEANVLPKTDMEYFGRDGDRMHMMFNFHVNQHLFYALASADSRPLAKALKATKPRPASAQWGLFLRNHDELDLGRLTKAQREVVFKCFGPDKDMQLYDRGIRRRLAPMLGGDRRRLELAYSLMCTLPGTPVIRYGDEIAMGDDLSQPERNCARTPMQWSTEPHGGFTKSDKPACPVIDGGPYGFPHVNVAKQRRDPNSMLNWTERIVRMRKEVPEVGWGDFTVIPMRDPAVFIMRYDWRNNSVLFVHNLDEKPREIAFSAGLSGEAGAHLINLLAEDHSHADKRGQHRVVLEPYGYRWYRVGGLDYLLKRSDIDENTARGKKHPG</sequence>
<dbReference type="InterPro" id="IPR054049">
    <property type="entry name" value="SupH-like_C"/>
</dbReference>
<dbReference type="Pfam" id="PF22157">
    <property type="entry name" value="SupH-like_C"/>
    <property type="match status" value="1"/>
</dbReference>
<dbReference type="InterPro" id="IPR017853">
    <property type="entry name" value="GH"/>
</dbReference>
<accession>A0A560J1L0</accession>
<dbReference type="InterPro" id="IPR006047">
    <property type="entry name" value="GH13_cat_dom"/>
</dbReference>
<dbReference type="Proteomes" id="UP000315914">
    <property type="component" value="Unassembled WGS sequence"/>
</dbReference>
<dbReference type="Pfam" id="PF00128">
    <property type="entry name" value="Alpha-amylase"/>
    <property type="match status" value="2"/>
</dbReference>
<evidence type="ECO:0000259" key="1">
    <source>
        <dbReference type="SMART" id="SM00642"/>
    </source>
</evidence>
<comment type="caution">
    <text evidence="2">The sequence shown here is derived from an EMBL/GenBank/DDBJ whole genome shotgun (WGS) entry which is preliminary data.</text>
</comment>
<dbReference type="InterPro" id="IPR045857">
    <property type="entry name" value="O16G_dom_2"/>
</dbReference>
<dbReference type="STRING" id="1399419.A5906_21080"/>
<dbReference type="EMBL" id="VITW01000002">
    <property type="protein sequence ID" value="TWB81446.1"/>
    <property type="molecule type" value="Genomic_DNA"/>
</dbReference>
<dbReference type="Gene3D" id="2.60.40.1180">
    <property type="entry name" value="Golgi alpha-mannosidase II"/>
    <property type="match status" value="1"/>
</dbReference>
<proteinExistence type="predicted"/>
<dbReference type="Gene3D" id="3.90.400.10">
    <property type="entry name" value="Oligo-1,6-glucosidase, Domain 2"/>
    <property type="match status" value="1"/>
</dbReference>
<dbReference type="GO" id="GO:0005975">
    <property type="term" value="P:carbohydrate metabolic process"/>
    <property type="evidence" value="ECO:0007669"/>
    <property type="project" value="InterPro"/>
</dbReference>
<protein>
    <submittedName>
        <fullName evidence="2">Maltose alpha-D-glucosyltransferase/alpha-amylase</fullName>
    </submittedName>
</protein>
<dbReference type="InterPro" id="IPR013780">
    <property type="entry name" value="Glyco_hydro_b"/>
</dbReference>
<gene>
    <name evidence="2" type="ORF">FBZ95_102667</name>
</gene>